<organism evidence="8 9">
    <name type="scientific">Halomonas qaidamensis</name>
    <dbReference type="NCBI Taxonomy" id="2866211"/>
    <lineage>
        <taxon>Bacteria</taxon>
        <taxon>Pseudomonadati</taxon>
        <taxon>Pseudomonadota</taxon>
        <taxon>Gammaproteobacteria</taxon>
        <taxon>Oceanospirillales</taxon>
        <taxon>Halomonadaceae</taxon>
        <taxon>Halomonas</taxon>
    </lineage>
</organism>
<evidence type="ECO:0000256" key="3">
    <source>
        <dbReference type="ARBA" id="ARBA00022679"/>
    </source>
</evidence>
<evidence type="ECO:0000256" key="1">
    <source>
        <dbReference type="ARBA" id="ARBA00022649"/>
    </source>
</evidence>
<keyword evidence="5 6" id="KW-0238">DNA-binding</keyword>
<evidence type="ECO:0000313" key="8">
    <source>
        <dbReference type="EMBL" id="UYV19474.1"/>
    </source>
</evidence>
<evidence type="ECO:0000256" key="5">
    <source>
        <dbReference type="ARBA" id="ARBA00023125"/>
    </source>
</evidence>
<comment type="caution">
    <text evidence="6">Lacks conserved residue(s) required for the propagation of feature annotation.</text>
</comment>
<evidence type="ECO:0000313" key="9">
    <source>
        <dbReference type="Proteomes" id="UP001163082"/>
    </source>
</evidence>
<accession>A0ABY6JSG8</accession>
<proteinExistence type="inferred from homology"/>
<dbReference type="PROSITE" id="PS52018">
    <property type="entry name" value="DART"/>
    <property type="match status" value="1"/>
</dbReference>
<feature type="binding site" evidence="6">
    <location>
        <begin position="28"/>
        <end position="30"/>
    </location>
    <ligand>
        <name>NAD(+)</name>
        <dbReference type="ChEBI" id="CHEBI:57540"/>
    </ligand>
</feature>
<evidence type="ECO:0000256" key="6">
    <source>
        <dbReference type="PROSITE-ProRule" id="PRU01362"/>
    </source>
</evidence>
<reference evidence="8 9" key="1">
    <citation type="journal article" date="2022" name="Antonie Van Leeuwenhoek">
        <title>Whole genome sequencing of the halophilic Halomonas qaidamensis XH36, a novel species strain with high ectoine production.</title>
        <authorList>
            <person name="Zhang T."/>
            <person name="Cui T."/>
            <person name="Cao Y."/>
            <person name="Li Y."/>
            <person name="Li F."/>
            <person name="Zhu D."/>
            <person name="Xing J."/>
        </authorList>
    </citation>
    <scope>NUCLEOTIDE SEQUENCE [LARGE SCALE GENOMIC DNA]</scope>
    <source>
        <strain evidence="8 9">XH36</strain>
    </source>
</reference>
<keyword evidence="3 6" id="KW-0808">Transferase</keyword>
<dbReference type="Proteomes" id="UP001163082">
    <property type="component" value="Chromosome"/>
</dbReference>
<sequence length="207" mass="23187">MPVGQQAINAVTELEALAQRYGIPSLWHITSRENVAAIVSNGLMSRHRVLQRQVPLVDISEATVQDHRVAKGTRNGLTLHDHVPLYFRARNPMLFCRRNRNASLCLLEIDTRVCLLGGVVFSDGNAASGSTQFYDHFSDLRFLDWQALDAVYWSNVPDGKRKRCAEVLVPHHVPASLVHRVHTATAETCGWLRLQGIDAVHSPTLFF</sequence>
<dbReference type="EMBL" id="CP080627">
    <property type="protein sequence ID" value="UYV19474.1"/>
    <property type="molecule type" value="Genomic_DNA"/>
</dbReference>
<gene>
    <name evidence="8" type="ORF">K1Y77_01990</name>
</gene>
<comment type="similarity">
    <text evidence="6">Belongs to the DarT ADP-ribosyltransferase family.</text>
</comment>
<keyword evidence="1 6" id="KW-1277">Toxin-antitoxin system</keyword>
<feature type="active site" description="Proton acceptor" evidence="6">
    <location>
        <position position="68"/>
    </location>
</feature>
<comment type="catalytic activity">
    <reaction evidence="6">
        <text>a thymidine in DNA + NAD(+) = an N-(ADP-alpha-D-ribosyl)-thymidine in DNA + nicotinamide + H(+)</text>
        <dbReference type="Rhea" id="RHEA:71651"/>
        <dbReference type="Rhea" id="RHEA-COMP:13556"/>
        <dbReference type="Rhea" id="RHEA-COMP:18051"/>
        <dbReference type="ChEBI" id="CHEBI:15378"/>
        <dbReference type="ChEBI" id="CHEBI:17154"/>
        <dbReference type="ChEBI" id="CHEBI:57540"/>
        <dbReference type="ChEBI" id="CHEBI:137386"/>
        <dbReference type="ChEBI" id="CHEBI:191199"/>
    </reaction>
</comment>
<dbReference type="Pfam" id="PF14487">
    <property type="entry name" value="DarT"/>
    <property type="match status" value="1"/>
</dbReference>
<dbReference type="RefSeq" id="WP_264430073.1">
    <property type="nucleotide sequence ID" value="NZ_CP080627.1"/>
</dbReference>
<feature type="binding site" evidence="6">
    <location>
        <position position="68"/>
    </location>
    <ligand>
        <name>NAD(+)</name>
        <dbReference type="ChEBI" id="CHEBI:57540"/>
    </ligand>
</feature>
<name>A0ABY6JSG8_9GAMM</name>
<feature type="active site" evidence="6">
    <location>
        <position position="166"/>
    </location>
</feature>
<keyword evidence="2 6" id="KW-0328">Glycosyltransferase</keyword>
<feature type="domain" description="DarT" evidence="7">
    <location>
        <begin position="24"/>
        <end position="207"/>
    </location>
</feature>
<evidence type="ECO:0000259" key="7">
    <source>
        <dbReference type="PROSITE" id="PS52018"/>
    </source>
</evidence>
<keyword evidence="4 6" id="KW-0548">Nucleotidyltransferase</keyword>
<evidence type="ECO:0000256" key="2">
    <source>
        <dbReference type="ARBA" id="ARBA00022676"/>
    </source>
</evidence>
<keyword evidence="9" id="KW-1185">Reference proteome</keyword>
<dbReference type="InterPro" id="IPR029494">
    <property type="entry name" value="DarT"/>
</dbReference>
<protein>
    <submittedName>
        <fullName evidence="8">DUF4433 domain-containing protein</fullName>
    </submittedName>
</protein>
<evidence type="ECO:0000256" key="4">
    <source>
        <dbReference type="ARBA" id="ARBA00022695"/>
    </source>
</evidence>